<dbReference type="PANTHER" id="PTHR33823:SF5">
    <property type="entry name" value="DNAK SUPPRESSOR PROTEIN"/>
    <property type="match status" value="1"/>
</dbReference>
<dbReference type="AlphaFoldDB" id="A0A2M6WAB1"/>
<dbReference type="SUPFAM" id="SSF57716">
    <property type="entry name" value="Glucocorticoid receptor-like (DNA-binding domain)"/>
    <property type="match status" value="1"/>
</dbReference>
<dbReference type="EMBL" id="PFBP01000038">
    <property type="protein sequence ID" value="PIT89743.1"/>
    <property type="molecule type" value="Genomic_DNA"/>
</dbReference>
<evidence type="ECO:0000259" key="5">
    <source>
        <dbReference type="Pfam" id="PF01258"/>
    </source>
</evidence>
<keyword evidence="1" id="KW-0479">Metal-binding</keyword>
<dbReference type="PROSITE" id="PS51128">
    <property type="entry name" value="ZF_DKSA_2"/>
    <property type="match status" value="1"/>
</dbReference>
<dbReference type="PANTHER" id="PTHR33823">
    <property type="entry name" value="RNA POLYMERASE-BINDING TRANSCRIPTION FACTOR DKSA-RELATED"/>
    <property type="match status" value="1"/>
</dbReference>
<evidence type="ECO:0000256" key="2">
    <source>
        <dbReference type="ARBA" id="ARBA00022771"/>
    </source>
</evidence>
<evidence type="ECO:0000256" key="1">
    <source>
        <dbReference type="ARBA" id="ARBA00022723"/>
    </source>
</evidence>
<dbReference type="Proteomes" id="UP000231464">
    <property type="component" value="Unassembled WGS sequence"/>
</dbReference>
<reference evidence="7" key="1">
    <citation type="submission" date="2017-09" db="EMBL/GenBank/DDBJ databases">
        <title>Depth-based differentiation of microbial function through sediment-hosted aquifers and enrichment of novel symbionts in the deep terrestrial subsurface.</title>
        <authorList>
            <person name="Probst A.J."/>
            <person name="Ladd B."/>
            <person name="Jarett J.K."/>
            <person name="Geller-Mcgrath D.E."/>
            <person name="Sieber C.M.K."/>
            <person name="Emerson J.B."/>
            <person name="Anantharaman K."/>
            <person name="Thomas B.C."/>
            <person name="Malmstrom R."/>
            <person name="Stieglmeier M."/>
            <person name="Klingl A."/>
            <person name="Woyke T."/>
            <person name="Ryan C.M."/>
            <person name="Banfield J.F."/>
        </authorList>
    </citation>
    <scope>NUCLEOTIDE SEQUENCE [LARGE SCALE GENOMIC DNA]</scope>
</reference>
<comment type="caution">
    <text evidence="6">The sequence shown here is derived from an EMBL/GenBank/DDBJ whole genome shotgun (WGS) entry which is preliminary data.</text>
</comment>
<accession>A0A2M6WAB1</accession>
<gene>
    <name evidence="6" type="ORF">COU23_02300</name>
</gene>
<feature type="domain" description="Zinc finger DksA/TraR C4-type" evidence="5">
    <location>
        <begin position="91"/>
        <end position="121"/>
    </location>
</feature>
<protein>
    <recommendedName>
        <fullName evidence="5">Zinc finger DksA/TraR C4-type domain-containing protein</fullName>
    </recommendedName>
</protein>
<evidence type="ECO:0000313" key="6">
    <source>
        <dbReference type="EMBL" id="PIT89743.1"/>
    </source>
</evidence>
<evidence type="ECO:0000256" key="3">
    <source>
        <dbReference type="ARBA" id="ARBA00022833"/>
    </source>
</evidence>
<organism evidence="6 7">
    <name type="scientific">Candidatus Kuenenbacteria bacterium CG10_big_fil_rev_8_21_14_0_10_36_11</name>
    <dbReference type="NCBI Taxonomy" id="1974618"/>
    <lineage>
        <taxon>Bacteria</taxon>
        <taxon>Candidatus Kueneniibacteriota</taxon>
    </lineage>
</organism>
<keyword evidence="3" id="KW-0862">Zinc</keyword>
<feature type="zinc finger region" description="dksA C4-type" evidence="4">
    <location>
        <begin position="94"/>
        <end position="118"/>
    </location>
</feature>
<sequence length="126" mass="14422">MVYMEKELLAKIQTILEQDKTRLEKELASFAGRNAHNKDDYQAEYPDFGSEIDENAQEVIAFEDRLSLEHTLEDELRDVKNALQKIASDAYGVCKYCGKEIDPERLLARPTSSSCVDCKKKFKGEL</sequence>
<evidence type="ECO:0000313" key="7">
    <source>
        <dbReference type="Proteomes" id="UP000231464"/>
    </source>
</evidence>
<keyword evidence="2" id="KW-0863">Zinc-finger</keyword>
<name>A0A2M6WAB1_9BACT</name>
<dbReference type="Gene3D" id="1.20.120.910">
    <property type="entry name" value="DksA, coiled-coil domain"/>
    <property type="match status" value="1"/>
</dbReference>
<dbReference type="InterPro" id="IPR000962">
    <property type="entry name" value="Znf_DskA_TraR"/>
</dbReference>
<dbReference type="GO" id="GO:0008270">
    <property type="term" value="F:zinc ion binding"/>
    <property type="evidence" value="ECO:0007669"/>
    <property type="project" value="UniProtKB-KW"/>
</dbReference>
<proteinExistence type="predicted"/>
<evidence type="ECO:0000256" key="4">
    <source>
        <dbReference type="PROSITE-ProRule" id="PRU00510"/>
    </source>
</evidence>
<dbReference type="Pfam" id="PF01258">
    <property type="entry name" value="zf-dskA_traR"/>
    <property type="match status" value="1"/>
</dbReference>